<organism evidence="1 2">
    <name type="scientific">Halogeometricum limi</name>
    <dbReference type="NCBI Taxonomy" id="555875"/>
    <lineage>
        <taxon>Archaea</taxon>
        <taxon>Methanobacteriati</taxon>
        <taxon>Methanobacteriota</taxon>
        <taxon>Stenosarchaea group</taxon>
        <taxon>Halobacteria</taxon>
        <taxon>Halobacteriales</taxon>
        <taxon>Haloferacaceae</taxon>
        <taxon>Halogeometricum</taxon>
    </lineage>
</organism>
<keyword evidence="2" id="KW-1185">Reference proteome</keyword>
<reference evidence="2" key="1">
    <citation type="submission" date="2016-10" db="EMBL/GenBank/DDBJ databases">
        <authorList>
            <person name="Varghese N."/>
            <person name="Submissions S."/>
        </authorList>
    </citation>
    <scope>NUCLEOTIDE SEQUENCE [LARGE SCALE GENOMIC DNA]</scope>
    <source>
        <strain evidence="2">CGMCC 1.8711</strain>
    </source>
</reference>
<dbReference type="Gene3D" id="1.10.10.10">
    <property type="entry name" value="Winged helix-like DNA-binding domain superfamily/Winged helix DNA-binding domain"/>
    <property type="match status" value="1"/>
</dbReference>
<sequence length="86" mass="9865">MVQHISWFSNVDYEIFLFFEEHDIGATAKVVAYNIGYDSNYVNRRLRALESAGLFSNDGGIYELTDFGREFIEGEVDEDELTDPDS</sequence>
<protein>
    <recommendedName>
        <fullName evidence="3">Winged helix-turn-helix</fullName>
    </recommendedName>
</protein>
<gene>
    <name evidence="1" type="ORF">SAMN04488124_0401</name>
</gene>
<dbReference type="InterPro" id="IPR036388">
    <property type="entry name" value="WH-like_DNA-bd_sf"/>
</dbReference>
<dbReference type="InterPro" id="IPR036390">
    <property type="entry name" value="WH_DNA-bd_sf"/>
</dbReference>
<evidence type="ECO:0000313" key="1">
    <source>
        <dbReference type="EMBL" id="SFR34068.1"/>
    </source>
</evidence>
<accession>A0A1I6FVZ2</accession>
<dbReference type="EMBL" id="FOYS01000001">
    <property type="protein sequence ID" value="SFR34068.1"/>
    <property type="molecule type" value="Genomic_DNA"/>
</dbReference>
<name>A0A1I6FVZ2_9EURY</name>
<evidence type="ECO:0008006" key="3">
    <source>
        <dbReference type="Google" id="ProtNLM"/>
    </source>
</evidence>
<dbReference type="AlphaFoldDB" id="A0A1I6FVZ2"/>
<dbReference type="SUPFAM" id="SSF46785">
    <property type="entry name" value="Winged helix' DNA-binding domain"/>
    <property type="match status" value="1"/>
</dbReference>
<dbReference type="Proteomes" id="UP000243250">
    <property type="component" value="Unassembled WGS sequence"/>
</dbReference>
<evidence type="ECO:0000313" key="2">
    <source>
        <dbReference type="Proteomes" id="UP000243250"/>
    </source>
</evidence>
<proteinExistence type="predicted"/>